<evidence type="ECO:0000313" key="2">
    <source>
        <dbReference type="Proteomes" id="UP000245288"/>
    </source>
</evidence>
<proteinExistence type="predicted"/>
<name>A0A2V1JMD5_EUBRA</name>
<dbReference type="AlphaFoldDB" id="A0A2V1JMD5"/>
<protein>
    <submittedName>
        <fullName evidence="1">Uncharacterized protein</fullName>
    </submittedName>
</protein>
<organism evidence="1 2">
    <name type="scientific">Eubacterium ramulus</name>
    <dbReference type="NCBI Taxonomy" id="39490"/>
    <lineage>
        <taxon>Bacteria</taxon>
        <taxon>Bacillati</taxon>
        <taxon>Bacillota</taxon>
        <taxon>Clostridia</taxon>
        <taxon>Eubacteriales</taxon>
        <taxon>Eubacteriaceae</taxon>
        <taxon>Eubacterium</taxon>
    </lineage>
</organism>
<accession>A0A2V1JMD5</accession>
<dbReference type="EMBL" id="JRFU01000146">
    <property type="protein sequence ID" value="PWE85852.1"/>
    <property type="molecule type" value="Genomic_DNA"/>
</dbReference>
<dbReference type="RefSeq" id="WP_109216405.1">
    <property type="nucleotide sequence ID" value="NZ_JRFU01000146.1"/>
</dbReference>
<comment type="caution">
    <text evidence="1">The sequence shown here is derived from an EMBL/GenBank/DDBJ whole genome shotgun (WGS) entry which is preliminary data.</text>
</comment>
<evidence type="ECO:0000313" key="1">
    <source>
        <dbReference type="EMBL" id="PWE85852.1"/>
    </source>
</evidence>
<gene>
    <name evidence="1" type="ORF">LG34_13305</name>
</gene>
<reference evidence="1 2" key="1">
    <citation type="submission" date="2014-09" db="EMBL/GenBank/DDBJ databases">
        <title>Butyrate-producing bacteria isolated from human gut.</title>
        <authorList>
            <person name="Zhang Q."/>
            <person name="Zhao L."/>
        </authorList>
    </citation>
    <scope>NUCLEOTIDE SEQUENCE [LARGE SCALE GENOMIC DNA]</scope>
    <source>
        <strain evidence="1 2">21</strain>
    </source>
</reference>
<dbReference type="Proteomes" id="UP000245288">
    <property type="component" value="Unassembled WGS sequence"/>
</dbReference>
<sequence length="96" mass="10925">MRLIDIEKLRGCAIIRPHNGVEVKVIESFSDKIKHQDIPTAYDVDAVFQKIEQLRMQYFMTIANTGDKTLDVAYEKVCKALDNAIEIVKKGGKNDK</sequence>
<keyword evidence="2" id="KW-1185">Reference proteome</keyword>